<dbReference type="RefSeq" id="WP_204065708.1">
    <property type="nucleotide sequence ID" value="NZ_BOOJ01000033.1"/>
</dbReference>
<evidence type="ECO:0000313" key="3">
    <source>
        <dbReference type="EMBL" id="GIH93541.1"/>
    </source>
</evidence>
<gene>
    <name evidence="3" type="ORF">Psi01_41710</name>
</gene>
<dbReference type="SMART" id="SM00867">
    <property type="entry name" value="YceI"/>
    <property type="match status" value="1"/>
</dbReference>
<organism evidence="3 4">
    <name type="scientific">Planobispora siamensis</name>
    <dbReference type="NCBI Taxonomy" id="936338"/>
    <lineage>
        <taxon>Bacteria</taxon>
        <taxon>Bacillati</taxon>
        <taxon>Actinomycetota</taxon>
        <taxon>Actinomycetes</taxon>
        <taxon>Streptosporangiales</taxon>
        <taxon>Streptosporangiaceae</taxon>
        <taxon>Planobispora</taxon>
    </lineage>
</organism>
<dbReference type="Pfam" id="PF04264">
    <property type="entry name" value="YceI"/>
    <property type="match status" value="1"/>
</dbReference>
<evidence type="ECO:0000259" key="2">
    <source>
        <dbReference type="SMART" id="SM00867"/>
    </source>
</evidence>
<reference evidence="3 4" key="1">
    <citation type="submission" date="2021-01" db="EMBL/GenBank/DDBJ databases">
        <title>Whole genome shotgun sequence of Planobispora siamensis NBRC 107568.</title>
        <authorList>
            <person name="Komaki H."/>
            <person name="Tamura T."/>
        </authorList>
    </citation>
    <scope>NUCLEOTIDE SEQUENCE [LARGE SCALE GENOMIC DNA]</scope>
    <source>
        <strain evidence="3 4">NBRC 107568</strain>
    </source>
</reference>
<dbReference type="InterPro" id="IPR007372">
    <property type="entry name" value="Lipid/polyisoprenoid-bd_YceI"/>
</dbReference>
<dbReference type="Proteomes" id="UP000619788">
    <property type="component" value="Unassembled WGS sequence"/>
</dbReference>
<protein>
    <submittedName>
        <fullName evidence="3">Polyisoprenoid-binding protein</fullName>
    </submittedName>
</protein>
<dbReference type="EMBL" id="BOOJ01000033">
    <property type="protein sequence ID" value="GIH93541.1"/>
    <property type="molecule type" value="Genomic_DNA"/>
</dbReference>
<dbReference type="SUPFAM" id="SSF101874">
    <property type="entry name" value="YceI-like"/>
    <property type="match status" value="1"/>
</dbReference>
<name>A0A8J3WN66_9ACTN</name>
<keyword evidence="4" id="KW-1185">Reference proteome</keyword>
<comment type="similarity">
    <text evidence="1">Belongs to the UPF0312 family.</text>
</comment>
<dbReference type="AlphaFoldDB" id="A0A8J3WN66"/>
<sequence>MAISVGPARGTLILRTSRQGLAAQAGHDLTIEVTRWSGEAVVAEDPAASTITVTADTGSLRVVAGTGGVKPLSEREKQEIAATARRLLDSDRRPEATFTSAEVTPGADGGGTVTGTLALLGRERPLRLEVAHLGGGRYRATGRIVQSEYGVKPYSAFFGALKLADAVEVEVEIDLSVPGAPGG</sequence>
<evidence type="ECO:0000256" key="1">
    <source>
        <dbReference type="ARBA" id="ARBA00008812"/>
    </source>
</evidence>
<evidence type="ECO:0000313" key="4">
    <source>
        <dbReference type="Proteomes" id="UP000619788"/>
    </source>
</evidence>
<proteinExistence type="inferred from homology"/>
<feature type="domain" description="Lipid/polyisoprenoid-binding YceI-like" evidence="2">
    <location>
        <begin position="11"/>
        <end position="176"/>
    </location>
</feature>
<dbReference type="Gene3D" id="2.40.128.110">
    <property type="entry name" value="Lipid/polyisoprenoid-binding, YceI-like"/>
    <property type="match status" value="1"/>
</dbReference>
<accession>A0A8J3WN66</accession>
<dbReference type="InterPro" id="IPR036761">
    <property type="entry name" value="TTHA0802/YceI-like_sf"/>
</dbReference>
<comment type="caution">
    <text evidence="3">The sequence shown here is derived from an EMBL/GenBank/DDBJ whole genome shotgun (WGS) entry which is preliminary data.</text>
</comment>